<comment type="pathway">
    <text evidence="6">Metabolic intermediate biosynthesis; acetyl-CoA biosynthesis; acetyl-CoA from acetate: step 1/2.</text>
</comment>
<dbReference type="PROSITE" id="PS01075">
    <property type="entry name" value="ACETATE_KINASE_1"/>
    <property type="match status" value="1"/>
</dbReference>
<comment type="similarity">
    <text evidence="1 6 7">Belongs to the acetokinase family.</text>
</comment>
<name>A0A856MG59_9CYAN</name>
<evidence type="ECO:0000256" key="2">
    <source>
        <dbReference type="ARBA" id="ARBA00022679"/>
    </source>
</evidence>
<evidence type="ECO:0000256" key="5">
    <source>
        <dbReference type="ARBA" id="ARBA00022840"/>
    </source>
</evidence>
<dbReference type="PANTHER" id="PTHR21060">
    <property type="entry name" value="ACETATE KINASE"/>
    <property type="match status" value="1"/>
</dbReference>
<comment type="catalytic activity">
    <reaction evidence="6">
        <text>acetate + ATP = acetyl phosphate + ADP</text>
        <dbReference type="Rhea" id="RHEA:11352"/>
        <dbReference type="ChEBI" id="CHEBI:22191"/>
        <dbReference type="ChEBI" id="CHEBI:30089"/>
        <dbReference type="ChEBI" id="CHEBI:30616"/>
        <dbReference type="ChEBI" id="CHEBI:456216"/>
        <dbReference type="EC" id="2.7.2.1"/>
    </reaction>
</comment>
<keyword evidence="2 6" id="KW-0808">Transferase</keyword>
<comment type="subunit">
    <text evidence="6">Homodimer.</text>
</comment>
<feature type="active site" description="Proton donor/acceptor" evidence="6">
    <location>
        <position position="156"/>
    </location>
</feature>
<gene>
    <name evidence="6" type="primary">ackA</name>
    <name evidence="8" type="ORF">DP114_18585</name>
</gene>
<feature type="site" description="Transition state stabilizer" evidence="6">
    <location>
        <position position="187"/>
    </location>
</feature>
<dbReference type="GO" id="GO:0008776">
    <property type="term" value="F:acetate kinase activity"/>
    <property type="evidence" value="ECO:0007669"/>
    <property type="project" value="UniProtKB-UniRule"/>
</dbReference>
<comment type="subcellular location">
    <subcellularLocation>
        <location evidence="6">Cytoplasm</location>
    </subcellularLocation>
</comment>
<dbReference type="KEGG" id="bsen:DP114_18585"/>
<dbReference type="PANTHER" id="PTHR21060:SF15">
    <property type="entry name" value="ACETATE KINASE-RELATED"/>
    <property type="match status" value="1"/>
</dbReference>
<organism evidence="8 9">
    <name type="scientific">Brasilonema sennae CENA114</name>
    <dbReference type="NCBI Taxonomy" id="415709"/>
    <lineage>
        <taxon>Bacteria</taxon>
        <taxon>Bacillati</taxon>
        <taxon>Cyanobacteriota</taxon>
        <taxon>Cyanophyceae</taxon>
        <taxon>Nostocales</taxon>
        <taxon>Scytonemataceae</taxon>
        <taxon>Brasilonema</taxon>
        <taxon>Bromeliae group (in: Brasilonema)</taxon>
    </lineage>
</organism>
<feature type="binding site" evidence="6">
    <location>
        <begin position="290"/>
        <end position="292"/>
    </location>
    <ligand>
        <name>ATP</name>
        <dbReference type="ChEBI" id="CHEBI:30616"/>
    </ligand>
</feature>
<sequence length="408" mass="44544">MKILVLNAGSSSQKSCVYEITGNTLPEEPLKPLWEAKVDWTHQQGFAELEVKTAKGEQLQEKIPADSRTQVMAHMLDTLCKGSTQVISQPSEIDVVGHRVVHGGQDYRESVVITEDVKQAIARLAELAPDHNPANLEGIEAIEQHWGTLTQVAAFDTAFHSHLPDAAAIYPGPYEWVEQGIRRYGFHGISHEYCPKRASRILGRDLASVRLITCHLGNGCSLAAIKNGRSIDTTMGFTPLDGLMMGSRSGAVDPGILIHLLRQSDNSVDELAKVLNKASGLRGISGISNDMREIREAISQGNSRAQLAWDIYVHRLRSYIGGMLASLGGLDALVFTGGVGENNPEIRAAACEAFAFLGLKVDHEKNAHKPVDIDIATSDSSVRVLVIHTEEDWEIACECWLLLEKKSA</sequence>
<dbReference type="HAMAP" id="MF_00020">
    <property type="entry name" value="Acetate_kinase"/>
    <property type="match status" value="1"/>
</dbReference>
<dbReference type="PRINTS" id="PR00471">
    <property type="entry name" value="ACETATEKNASE"/>
</dbReference>
<keyword evidence="6" id="KW-0963">Cytoplasm</keyword>
<evidence type="ECO:0000256" key="7">
    <source>
        <dbReference type="RuleBase" id="RU003835"/>
    </source>
</evidence>
<keyword evidence="9" id="KW-1185">Reference proteome</keyword>
<dbReference type="GO" id="GO:0006085">
    <property type="term" value="P:acetyl-CoA biosynthetic process"/>
    <property type="evidence" value="ECO:0007669"/>
    <property type="project" value="UniProtKB-UniRule"/>
</dbReference>
<dbReference type="GO" id="GO:0005737">
    <property type="term" value="C:cytoplasm"/>
    <property type="evidence" value="ECO:0007669"/>
    <property type="project" value="UniProtKB-SubCell"/>
</dbReference>
<keyword evidence="3 6" id="KW-0547">Nucleotide-binding</keyword>
<reference evidence="8 9" key="1">
    <citation type="submission" date="2018-06" db="EMBL/GenBank/DDBJ databases">
        <title>Comparative genomics of Brasilonema spp. strains.</title>
        <authorList>
            <person name="Alvarenga D.O."/>
            <person name="Fiore M.F."/>
            <person name="Varani A.M."/>
        </authorList>
    </citation>
    <scope>NUCLEOTIDE SEQUENCE [LARGE SCALE GENOMIC DNA]</scope>
    <source>
        <strain evidence="8 9">CENA114</strain>
    </source>
</reference>
<dbReference type="CDD" id="cd24010">
    <property type="entry name" value="ASKHA_NBD_AcK_PK"/>
    <property type="match status" value="1"/>
</dbReference>
<proteinExistence type="inferred from homology"/>
<feature type="binding site" evidence="6">
    <location>
        <position position="391"/>
    </location>
    <ligand>
        <name>Mg(2+)</name>
        <dbReference type="ChEBI" id="CHEBI:18420"/>
    </ligand>
</feature>
<feature type="binding site" evidence="6">
    <location>
        <position position="14"/>
    </location>
    <ligand>
        <name>ATP</name>
        <dbReference type="ChEBI" id="CHEBI:30616"/>
    </ligand>
</feature>
<accession>A0A856MG59</accession>
<evidence type="ECO:0000256" key="4">
    <source>
        <dbReference type="ARBA" id="ARBA00022777"/>
    </source>
</evidence>
<dbReference type="RefSeq" id="WP_171976776.1">
    <property type="nucleotide sequence ID" value="NZ_CAWOXK010000001.1"/>
</dbReference>
<dbReference type="AlphaFoldDB" id="A0A856MG59"/>
<dbReference type="NCBIfam" id="TIGR00016">
    <property type="entry name" value="ackA"/>
    <property type="match status" value="1"/>
</dbReference>
<keyword evidence="5 6" id="KW-0067">ATP-binding</keyword>
<evidence type="ECO:0000313" key="8">
    <source>
        <dbReference type="EMBL" id="QDL09632.1"/>
    </source>
</evidence>
<dbReference type="Gene3D" id="3.30.420.40">
    <property type="match status" value="2"/>
</dbReference>
<evidence type="ECO:0000256" key="6">
    <source>
        <dbReference type="HAMAP-Rule" id="MF_00020"/>
    </source>
</evidence>
<dbReference type="InterPro" id="IPR000890">
    <property type="entry name" value="Aliphatic_acid_kin_short-chain"/>
</dbReference>
<feature type="binding site" evidence="6">
    <location>
        <position position="99"/>
    </location>
    <ligand>
        <name>substrate</name>
    </ligand>
</feature>
<dbReference type="Proteomes" id="UP000503129">
    <property type="component" value="Chromosome"/>
</dbReference>
<dbReference type="GO" id="GO:0000287">
    <property type="term" value="F:magnesium ion binding"/>
    <property type="evidence" value="ECO:0007669"/>
    <property type="project" value="UniProtKB-UniRule"/>
</dbReference>
<dbReference type="EC" id="2.7.2.1" evidence="6"/>
<comment type="cofactor">
    <cofactor evidence="6">
        <name>Mg(2+)</name>
        <dbReference type="ChEBI" id="CHEBI:18420"/>
    </cofactor>
    <cofactor evidence="6">
        <name>Mn(2+)</name>
        <dbReference type="ChEBI" id="CHEBI:29035"/>
    </cofactor>
    <text evidence="6">Mg(2+). Can also accept Mn(2+).</text>
</comment>
<dbReference type="InterPro" id="IPR043129">
    <property type="entry name" value="ATPase_NBD"/>
</dbReference>
<dbReference type="Pfam" id="PF00871">
    <property type="entry name" value="Acetate_kinase"/>
    <property type="match status" value="1"/>
</dbReference>
<keyword evidence="4 6" id="KW-0418">Kinase</keyword>
<dbReference type="PIRSF" id="PIRSF000722">
    <property type="entry name" value="Acetate_prop_kin"/>
    <property type="match status" value="1"/>
</dbReference>
<keyword evidence="6" id="KW-0479">Metal-binding</keyword>
<dbReference type="EMBL" id="CP030118">
    <property type="protein sequence ID" value="QDL09632.1"/>
    <property type="molecule type" value="Genomic_DNA"/>
</dbReference>
<dbReference type="SUPFAM" id="SSF53067">
    <property type="entry name" value="Actin-like ATPase domain"/>
    <property type="match status" value="2"/>
</dbReference>
<feature type="binding site" evidence="6">
    <location>
        <begin position="338"/>
        <end position="342"/>
    </location>
    <ligand>
        <name>ATP</name>
        <dbReference type="ChEBI" id="CHEBI:30616"/>
    </ligand>
</feature>
<keyword evidence="6" id="KW-0460">Magnesium</keyword>
<feature type="binding site" evidence="6">
    <location>
        <position position="7"/>
    </location>
    <ligand>
        <name>Mg(2+)</name>
        <dbReference type="ChEBI" id="CHEBI:18420"/>
    </ligand>
</feature>
<dbReference type="GO" id="GO:0005524">
    <property type="term" value="F:ATP binding"/>
    <property type="evidence" value="ECO:0007669"/>
    <property type="project" value="UniProtKB-KW"/>
</dbReference>
<dbReference type="GO" id="GO:0006083">
    <property type="term" value="P:acetate metabolic process"/>
    <property type="evidence" value="ECO:0007669"/>
    <property type="project" value="TreeGrafter"/>
</dbReference>
<dbReference type="UniPathway" id="UPA00340">
    <property type="reaction ID" value="UER00458"/>
</dbReference>
<comment type="function">
    <text evidence="6">Catalyzes the formation of acetyl phosphate from acetate and ATP. Can also catalyze the reverse reaction.</text>
</comment>
<protein>
    <recommendedName>
        <fullName evidence="6">Acetate kinase</fullName>
        <ecNumber evidence="6">2.7.2.1</ecNumber>
    </recommendedName>
    <alternativeName>
        <fullName evidence="6">Acetokinase</fullName>
    </alternativeName>
</protein>
<dbReference type="InterPro" id="IPR004372">
    <property type="entry name" value="Ac/propionate_kinase"/>
</dbReference>
<dbReference type="InterPro" id="IPR023865">
    <property type="entry name" value="Aliphatic_acid_kinase_CS"/>
</dbReference>
<evidence type="ECO:0000256" key="3">
    <source>
        <dbReference type="ARBA" id="ARBA00022741"/>
    </source>
</evidence>
<feature type="site" description="Transition state stabilizer" evidence="6">
    <location>
        <position position="248"/>
    </location>
</feature>
<feature type="binding site" evidence="6">
    <location>
        <begin position="215"/>
        <end position="219"/>
    </location>
    <ligand>
        <name>ATP</name>
        <dbReference type="ChEBI" id="CHEBI:30616"/>
    </ligand>
</feature>
<evidence type="ECO:0000256" key="1">
    <source>
        <dbReference type="ARBA" id="ARBA00008748"/>
    </source>
</evidence>
<evidence type="ECO:0000313" key="9">
    <source>
        <dbReference type="Proteomes" id="UP000503129"/>
    </source>
</evidence>
<dbReference type="PROSITE" id="PS01076">
    <property type="entry name" value="ACETATE_KINASE_2"/>
    <property type="match status" value="1"/>
</dbReference>